<dbReference type="Proteomes" id="UP000001073">
    <property type="component" value="Chromosome 22a"/>
</dbReference>
<dbReference type="GO" id="GO:0004222">
    <property type="term" value="F:metalloendopeptidase activity"/>
    <property type="evidence" value="ECO:0007669"/>
    <property type="project" value="UniProtKB-UniRule"/>
</dbReference>
<keyword evidence="3 15" id="KW-0645">Protease</keyword>
<dbReference type="GO" id="GO:0046872">
    <property type="term" value="F:metal ion binding"/>
    <property type="evidence" value="ECO:0007669"/>
    <property type="project" value="UniProtKB-KW"/>
</dbReference>
<evidence type="ECO:0000256" key="3">
    <source>
        <dbReference type="ARBA" id="ARBA00022670"/>
    </source>
</evidence>
<keyword evidence="10 14" id="KW-0482">Metalloprotease</keyword>
<comment type="cofactor">
    <cofactor evidence="14 15">
        <name>Zn(2+)</name>
        <dbReference type="ChEBI" id="CHEBI:29105"/>
    </cofactor>
    <text evidence="14 15">Binds 1 zinc ion per subunit.</text>
</comment>
<keyword evidence="19" id="KW-1185">Reference proteome</keyword>
<dbReference type="FunFam" id="3.10.170.20:FF:000006">
    <property type="entry name" value="Leishmanolysin like peptidase 2"/>
    <property type="match status" value="1"/>
</dbReference>
<dbReference type="InParanoid" id="A0A2I3GVZ2"/>
<keyword evidence="6 15" id="KW-0732">Signal</keyword>
<evidence type="ECO:0000313" key="19">
    <source>
        <dbReference type="Proteomes" id="UP000001073"/>
    </source>
</evidence>
<dbReference type="Gene3D" id="3.10.170.20">
    <property type="match status" value="1"/>
</dbReference>
<dbReference type="FunFam" id="3.90.132.10:FF:000002">
    <property type="entry name" value="Leishmanolysin like peptidase 2"/>
    <property type="match status" value="1"/>
</dbReference>
<evidence type="ECO:0000256" key="9">
    <source>
        <dbReference type="ARBA" id="ARBA00022989"/>
    </source>
</evidence>
<reference evidence="18 19" key="1">
    <citation type="submission" date="2012-10" db="EMBL/GenBank/DDBJ databases">
        <authorList>
            <consortium name="Gibbon Genome Sequencing Consortium"/>
        </authorList>
    </citation>
    <scope>NUCLEOTIDE SEQUENCE [LARGE SCALE GENOMIC DNA]</scope>
</reference>
<evidence type="ECO:0000256" key="11">
    <source>
        <dbReference type="ARBA" id="ARBA00023136"/>
    </source>
</evidence>
<keyword evidence="9 17" id="KW-1133">Transmembrane helix</keyword>
<evidence type="ECO:0000256" key="13">
    <source>
        <dbReference type="PIRSR" id="PIRSR601577-1"/>
    </source>
</evidence>
<proteinExistence type="inferred from homology"/>
<evidence type="ECO:0000256" key="7">
    <source>
        <dbReference type="ARBA" id="ARBA00022801"/>
    </source>
</evidence>
<dbReference type="Pfam" id="PF01457">
    <property type="entry name" value="Peptidase_M8"/>
    <property type="match status" value="1"/>
</dbReference>
<comment type="function">
    <text evidence="12">Putative metalloproteinase that plays a role in left-right patterning process.</text>
</comment>
<feature type="region of interest" description="Disordered" evidence="16">
    <location>
        <begin position="766"/>
        <end position="787"/>
    </location>
</feature>
<gene>
    <name evidence="18" type="primary">CIROP</name>
</gene>
<evidence type="ECO:0000256" key="15">
    <source>
        <dbReference type="RuleBase" id="RU366077"/>
    </source>
</evidence>
<dbReference type="EC" id="3.4.24.-" evidence="15"/>
<feature type="binding site" evidence="14">
    <location>
        <position position="384"/>
    </location>
    <ligand>
        <name>Zn(2+)</name>
        <dbReference type="ChEBI" id="CHEBI:29105"/>
        <note>catalytic</note>
    </ligand>
</feature>
<keyword evidence="11 17" id="KW-0472">Membrane</keyword>
<feature type="binding site" evidence="14">
    <location>
        <position position="304"/>
    </location>
    <ligand>
        <name>Zn(2+)</name>
        <dbReference type="ChEBI" id="CHEBI:29105"/>
        <note>catalytic</note>
    </ligand>
</feature>
<dbReference type="OMA" id="CTERGAY"/>
<evidence type="ECO:0000256" key="2">
    <source>
        <dbReference type="ARBA" id="ARBA00005860"/>
    </source>
</evidence>
<dbReference type="Ensembl" id="ENSNLET00000034591.1">
    <property type="protein sequence ID" value="ENSNLEP00000035471.1"/>
    <property type="gene ID" value="ENSNLEG00000031249.1"/>
</dbReference>
<evidence type="ECO:0000256" key="10">
    <source>
        <dbReference type="ARBA" id="ARBA00023049"/>
    </source>
</evidence>
<evidence type="ECO:0000256" key="8">
    <source>
        <dbReference type="ARBA" id="ARBA00022833"/>
    </source>
</evidence>
<feature type="binding site" evidence="14">
    <location>
        <position position="308"/>
    </location>
    <ligand>
        <name>Zn(2+)</name>
        <dbReference type="ChEBI" id="CHEBI:29105"/>
        <note>catalytic</note>
    </ligand>
</feature>
<dbReference type="EMBL" id="ADFV01192116">
    <property type="status" value="NOT_ANNOTATED_CDS"/>
    <property type="molecule type" value="Genomic_DNA"/>
</dbReference>
<evidence type="ECO:0000256" key="5">
    <source>
        <dbReference type="ARBA" id="ARBA00022723"/>
    </source>
</evidence>
<evidence type="ECO:0000256" key="16">
    <source>
        <dbReference type="SAM" id="MobiDB-lite"/>
    </source>
</evidence>
<organism evidence="18 19">
    <name type="scientific">Nomascus leucogenys</name>
    <name type="common">Northern white-cheeked gibbon</name>
    <name type="synonym">Hylobates leucogenys</name>
    <dbReference type="NCBI Taxonomy" id="61853"/>
    <lineage>
        <taxon>Eukaryota</taxon>
        <taxon>Metazoa</taxon>
        <taxon>Chordata</taxon>
        <taxon>Craniata</taxon>
        <taxon>Vertebrata</taxon>
        <taxon>Euteleostomi</taxon>
        <taxon>Mammalia</taxon>
        <taxon>Eutheria</taxon>
        <taxon>Euarchontoglires</taxon>
        <taxon>Primates</taxon>
        <taxon>Haplorrhini</taxon>
        <taxon>Catarrhini</taxon>
        <taxon>Hylobatidae</taxon>
        <taxon>Nomascus</taxon>
    </lineage>
</organism>
<sequence length="787" mass="85547">MLLLLLLPPLVLRVAASRCLHDETQKSVSLLRPPFSQLPPKSRSSSLTLPSSRDPQPLRIQTCYLGDRISDGAWDPEGEGTRGGSRALAAVREATQRIQAVLAVQGPLLLSRDPAQYCHAVWGDPEIPNYHRCSLLNPGYKGESCLGAKIPDAHLRSYALWPEQGPPQLVQPDGPGVQNTDFLLYVRVAHTSKCHQEVKFKSNLLSLLSLSILNLMRRSLTLLPRLEYTHCCLDLLGSGDPPISQSARLGFPNVRITGPSVIAYAACCQLDSEDRPLAGTIVYCAQHLTSPSLSHSDIVMATLHELLHALGFSGQLFKKWRDCPSGFSVRENCSTRQQVTRQDEWGQLLLTTPAVSLSLAKHLGVLGASLGVPLEEEEGLLSSHWEARLLQGSLMTATFDGAQRTRLDPITLAAFKDSGWYQVNDSAAEELLWGRGSGPEFGLVTTCGTGSSDFFCTGSGLGCHYLHLDKGSCSSDPMLEGCRMYKPLANGSECWKKENGFPAGVENPHGEIYHPQSRCFFANLTSQLLPGDKPRHPSLTPHLKEAELIGRCYLHQCTGRGAYKVQVEGSPWVPCLPGKVIQIPGYYGLLFCPRGRLCQTNEDINAVTSPPASLSTPDPLFQLSLGLAGPPGHSLGKEQQEGLAEAVLQALASRGGTGRCYFHSPSITTSLVFTVHMWKSPGCQGPSVATLHKALTLTLQKKPLEVYHGGANFTTQPSKLLVTSDHNPSMTHLRLSMGLCLMLLILVGVLGTTAYQKRATLPVRPSASYHSPELQSTRVPVRGIREV</sequence>
<feature type="compositionally biased region" description="Low complexity" evidence="16">
    <location>
        <begin position="38"/>
        <end position="52"/>
    </location>
</feature>
<feature type="signal peptide" evidence="15">
    <location>
        <begin position="1"/>
        <end position="16"/>
    </location>
</feature>
<dbReference type="AlphaFoldDB" id="A0A2I3GVZ2"/>
<dbReference type="GO" id="GO:0005737">
    <property type="term" value="C:cytoplasm"/>
    <property type="evidence" value="ECO:0007669"/>
    <property type="project" value="TreeGrafter"/>
</dbReference>
<protein>
    <recommendedName>
        <fullName evidence="15">Leishmanolysin-like peptidase</fullName>
        <ecNumber evidence="15">3.4.24.-</ecNumber>
    </recommendedName>
</protein>
<name>A0A2I3GVZ2_NOMLE</name>
<reference evidence="18" key="3">
    <citation type="submission" date="2025-09" db="UniProtKB">
        <authorList>
            <consortium name="Ensembl"/>
        </authorList>
    </citation>
    <scope>IDENTIFICATION</scope>
</reference>
<evidence type="ECO:0000256" key="1">
    <source>
        <dbReference type="ARBA" id="ARBA00004479"/>
    </source>
</evidence>
<evidence type="ECO:0000313" key="18">
    <source>
        <dbReference type="Ensembl" id="ENSNLEP00000035471.1"/>
    </source>
</evidence>
<reference evidence="18" key="2">
    <citation type="submission" date="2025-08" db="UniProtKB">
        <authorList>
            <consortium name="Ensembl"/>
        </authorList>
    </citation>
    <scope>IDENTIFICATION</scope>
</reference>
<keyword evidence="4 17" id="KW-0812">Transmembrane</keyword>
<keyword evidence="8 14" id="KW-0862">Zinc</keyword>
<feature type="transmembrane region" description="Helical" evidence="17">
    <location>
        <begin position="735"/>
        <end position="755"/>
    </location>
</feature>
<dbReference type="Gene3D" id="3.90.132.10">
    <property type="entry name" value="Leishmanolysin , domain 2"/>
    <property type="match status" value="1"/>
</dbReference>
<dbReference type="PANTHER" id="PTHR10942">
    <property type="entry name" value="LEISHMANOLYSIN-LIKE PEPTIDASE"/>
    <property type="match status" value="1"/>
</dbReference>
<feature type="chain" id="PRO_5023977639" description="Leishmanolysin-like peptidase" evidence="15">
    <location>
        <begin position="17"/>
        <end position="787"/>
    </location>
</feature>
<comment type="similarity">
    <text evidence="2 15">Belongs to the peptidase M8 family.</text>
</comment>
<comment type="subcellular location">
    <subcellularLocation>
        <location evidence="1">Membrane</location>
        <topology evidence="1">Single-pass type I membrane protein</topology>
    </subcellularLocation>
</comment>
<evidence type="ECO:0000256" key="14">
    <source>
        <dbReference type="PIRSR" id="PIRSR601577-2"/>
    </source>
</evidence>
<dbReference type="GO" id="GO:0016020">
    <property type="term" value="C:membrane"/>
    <property type="evidence" value="ECO:0007669"/>
    <property type="project" value="UniProtKB-SubCell"/>
</dbReference>
<dbReference type="SUPFAM" id="SSF55486">
    <property type="entry name" value="Metalloproteases ('zincins'), catalytic domain"/>
    <property type="match status" value="1"/>
</dbReference>
<evidence type="ECO:0000256" key="12">
    <source>
        <dbReference type="ARBA" id="ARBA00054153"/>
    </source>
</evidence>
<dbReference type="GO" id="GO:0006508">
    <property type="term" value="P:proteolysis"/>
    <property type="evidence" value="ECO:0007669"/>
    <property type="project" value="UniProtKB-KW"/>
</dbReference>
<dbReference type="SMR" id="A0A2I3GVZ2"/>
<dbReference type="PANTHER" id="PTHR10942:SF6">
    <property type="entry name" value="CILIATED LEFT-RIGHT ORGANIZER METALLOPEPTIDASE"/>
    <property type="match status" value="1"/>
</dbReference>
<dbReference type="InterPro" id="IPR001577">
    <property type="entry name" value="Peptidase_M8"/>
</dbReference>
<accession>A0A2I3GVZ2</accession>
<keyword evidence="5 14" id="KW-0479">Metal-binding</keyword>
<evidence type="ECO:0000256" key="17">
    <source>
        <dbReference type="SAM" id="Phobius"/>
    </source>
</evidence>
<keyword evidence="7 15" id="KW-0378">Hydrolase</keyword>
<dbReference type="GO" id="GO:0007155">
    <property type="term" value="P:cell adhesion"/>
    <property type="evidence" value="ECO:0007669"/>
    <property type="project" value="InterPro"/>
</dbReference>
<feature type="active site" evidence="13">
    <location>
        <position position="305"/>
    </location>
</feature>
<feature type="region of interest" description="Disordered" evidence="16">
    <location>
        <begin position="32"/>
        <end position="57"/>
    </location>
</feature>
<evidence type="ECO:0000256" key="6">
    <source>
        <dbReference type="ARBA" id="ARBA00022729"/>
    </source>
</evidence>
<dbReference type="GeneTree" id="ENSGT00940000163573"/>
<evidence type="ECO:0000256" key="4">
    <source>
        <dbReference type="ARBA" id="ARBA00022692"/>
    </source>
</evidence>
<dbReference type="FunCoup" id="A0A2I3GVZ2">
    <property type="interactions" value="23"/>
</dbReference>